<dbReference type="eggNOG" id="ENOG502SDXN">
    <property type="taxonomic scope" value="Eukaryota"/>
</dbReference>
<dbReference type="EMBL" id="JH767159">
    <property type="protein sequence ID" value="EQC33374.1"/>
    <property type="molecule type" value="Genomic_DNA"/>
</dbReference>
<reference evidence="2 3" key="1">
    <citation type="submission" date="2012-04" db="EMBL/GenBank/DDBJ databases">
        <title>The Genome Sequence of Saprolegnia declina VS20.</title>
        <authorList>
            <consortium name="The Broad Institute Genome Sequencing Platform"/>
            <person name="Russ C."/>
            <person name="Nusbaum C."/>
            <person name="Tyler B."/>
            <person name="van West P."/>
            <person name="Dieguez-Uribeondo J."/>
            <person name="de Bruijn I."/>
            <person name="Tripathy S."/>
            <person name="Jiang R."/>
            <person name="Young S.K."/>
            <person name="Zeng Q."/>
            <person name="Gargeya S."/>
            <person name="Fitzgerald M."/>
            <person name="Haas B."/>
            <person name="Abouelleil A."/>
            <person name="Alvarado L."/>
            <person name="Arachchi H.M."/>
            <person name="Berlin A."/>
            <person name="Chapman S.B."/>
            <person name="Goldberg J."/>
            <person name="Griggs A."/>
            <person name="Gujja S."/>
            <person name="Hansen M."/>
            <person name="Howarth C."/>
            <person name="Imamovic A."/>
            <person name="Larimer J."/>
            <person name="McCowen C."/>
            <person name="Montmayeur A."/>
            <person name="Murphy C."/>
            <person name="Neiman D."/>
            <person name="Pearson M."/>
            <person name="Priest M."/>
            <person name="Roberts A."/>
            <person name="Saif S."/>
            <person name="Shea T."/>
            <person name="Sisk P."/>
            <person name="Sykes S."/>
            <person name="Wortman J."/>
            <person name="Nusbaum C."/>
            <person name="Birren B."/>
        </authorList>
    </citation>
    <scope>NUCLEOTIDE SEQUENCE [LARGE SCALE GENOMIC DNA]</scope>
    <source>
        <strain evidence="2 3">VS20</strain>
    </source>
</reference>
<evidence type="ECO:0000313" key="3">
    <source>
        <dbReference type="Proteomes" id="UP000030762"/>
    </source>
</evidence>
<accession>T0Q689</accession>
<name>T0Q689_SAPDV</name>
<gene>
    <name evidence="2" type="ORF">SDRG_08892</name>
</gene>
<dbReference type="OMA" id="ETNAARC"/>
<dbReference type="VEuPathDB" id="FungiDB:SDRG_08892"/>
<dbReference type="RefSeq" id="XP_008613014.1">
    <property type="nucleotide sequence ID" value="XM_008614792.1"/>
</dbReference>
<proteinExistence type="predicted"/>
<dbReference type="Proteomes" id="UP000030762">
    <property type="component" value="Unassembled WGS sequence"/>
</dbReference>
<dbReference type="AlphaFoldDB" id="T0Q689"/>
<keyword evidence="3" id="KW-1185">Reference proteome</keyword>
<sequence length="82" mass="9354">MMAGSHALRLYRAIFETSARFPPLMAKKIRFNARELFRLRRHETNAARCKRFVADGWADVATLETIASSPLLRAIDRKPPVA</sequence>
<evidence type="ECO:0000313" key="2">
    <source>
        <dbReference type="EMBL" id="EQC33374.1"/>
    </source>
</evidence>
<organism evidence="2 3">
    <name type="scientific">Saprolegnia diclina (strain VS20)</name>
    <dbReference type="NCBI Taxonomy" id="1156394"/>
    <lineage>
        <taxon>Eukaryota</taxon>
        <taxon>Sar</taxon>
        <taxon>Stramenopiles</taxon>
        <taxon>Oomycota</taxon>
        <taxon>Saprolegniomycetes</taxon>
        <taxon>Saprolegniales</taxon>
        <taxon>Saprolegniaceae</taxon>
        <taxon>Saprolegnia</taxon>
    </lineage>
</organism>
<dbReference type="InterPro" id="IPR008011">
    <property type="entry name" value="Complex1_LYR_dom"/>
</dbReference>
<dbReference type="InParanoid" id="T0Q689"/>
<dbReference type="GeneID" id="19949619"/>
<evidence type="ECO:0000259" key="1">
    <source>
        <dbReference type="Pfam" id="PF05347"/>
    </source>
</evidence>
<dbReference type="Pfam" id="PF05347">
    <property type="entry name" value="Complex1_LYR"/>
    <property type="match status" value="1"/>
</dbReference>
<protein>
    <recommendedName>
        <fullName evidence="1">Complex 1 LYR protein domain-containing protein</fullName>
    </recommendedName>
</protein>
<feature type="domain" description="Complex 1 LYR protein" evidence="1">
    <location>
        <begin position="6"/>
        <end position="58"/>
    </location>
</feature>
<dbReference type="OrthoDB" id="275715at2759"/>